<dbReference type="EMBL" id="WJEE01000081">
    <property type="protein sequence ID" value="MRI68614.1"/>
    <property type="molecule type" value="Genomic_DNA"/>
</dbReference>
<proteinExistence type="predicted"/>
<sequence length="220" mass="24944">MKKLFIYIAVVSFIAGCSNLDEDMATDETNTEAEEEPVESSTKKAKELEVTEELDDSESKATVGSSDKSQSSEVPDLKLQVTKVDEEQGITIENNEMYSQLNEVIKADPKAGFPNDFTVYPRDLVYNEEGRLSILFLGVNRLDAPIQSIYFQLTLGKQNDNYIFENKPVTLHEEEFGKIETDSAVPFLLDVKPEDEEIFMDLTEENIDIRLDHTEVELED</sequence>
<dbReference type="PROSITE" id="PS51257">
    <property type="entry name" value="PROKAR_LIPOPROTEIN"/>
    <property type="match status" value="1"/>
</dbReference>
<feature type="compositionally biased region" description="Acidic residues" evidence="1">
    <location>
        <begin position="25"/>
        <end position="38"/>
    </location>
</feature>
<dbReference type="RefSeq" id="WP_153837070.1">
    <property type="nucleotide sequence ID" value="NZ_JBHUMW010000004.1"/>
</dbReference>
<feature type="compositionally biased region" description="Polar residues" evidence="1">
    <location>
        <begin position="60"/>
        <end position="73"/>
    </location>
</feature>
<protein>
    <submittedName>
        <fullName evidence="2">Uncharacterized protein</fullName>
    </submittedName>
</protein>
<evidence type="ECO:0000256" key="1">
    <source>
        <dbReference type="SAM" id="MobiDB-lite"/>
    </source>
</evidence>
<feature type="region of interest" description="Disordered" evidence="1">
    <location>
        <begin position="25"/>
        <end position="78"/>
    </location>
</feature>
<gene>
    <name evidence="2" type="ORF">GH885_20110</name>
</gene>
<evidence type="ECO:0000313" key="2">
    <source>
        <dbReference type="EMBL" id="MRI68614.1"/>
    </source>
</evidence>
<reference evidence="2 3" key="1">
    <citation type="submission" date="2019-10" db="EMBL/GenBank/DDBJ databases">
        <title>Gracilibacillus salitolerans sp. nov., a moderate halophile isolated from a saline soil in northwest China.</title>
        <authorList>
            <person name="Gan L."/>
        </authorList>
    </citation>
    <scope>NUCLEOTIDE SEQUENCE [LARGE SCALE GENOMIC DNA]</scope>
    <source>
        <strain evidence="2 3">TP2-8</strain>
    </source>
</reference>
<name>A0A6N7R626_9BACI</name>
<evidence type="ECO:0000313" key="3">
    <source>
        <dbReference type="Proteomes" id="UP000435187"/>
    </source>
</evidence>
<organism evidence="2 3">
    <name type="scientific">Gracilibacillus thailandensis</name>
    <dbReference type="NCBI Taxonomy" id="563735"/>
    <lineage>
        <taxon>Bacteria</taxon>
        <taxon>Bacillati</taxon>
        <taxon>Bacillota</taxon>
        <taxon>Bacilli</taxon>
        <taxon>Bacillales</taxon>
        <taxon>Bacillaceae</taxon>
        <taxon>Gracilibacillus</taxon>
    </lineage>
</organism>
<comment type="caution">
    <text evidence="2">The sequence shown here is derived from an EMBL/GenBank/DDBJ whole genome shotgun (WGS) entry which is preliminary data.</text>
</comment>
<dbReference type="Proteomes" id="UP000435187">
    <property type="component" value="Unassembled WGS sequence"/>
</dbReference>
<accession>A0A6N7R626</accession>
<keyword evidence="3" id="KW-1185">Reference proteome</keyword>
<dbReference type="AlphaFoldDB" id="A0A6N7R626"/>